<dbReference type="Proteomes" id="UP000290057">
    <property type="component" value="Chromosome"/>
</dbReference>
<reference evidence="2 4" key="3">
    <citation type="submission" date="2019-01" db="EMBL/GenBank/DDBJ databases">
        <title>Complete genome sequence of Erythrobacter flavus KJ5.</title>
        <authorList>
            <person name="Kanesaki Y."/>
            <person name="Brotosudarmo T."/>
            <person name="Moriuchi R."/>
            <person name="Awai K."/>
        </authorList>
    </citation>
    <scope>NUCLEOTIDE SEQUENCE [LARGE SCALE GENOMIC DNA]</scope>
    <source>
        <strain evidence="2 4">KJ5</strain>
    </source>
</reference>
<dbReference type="EMBL" id="AP019389">
    <property type="protein sequence ID" value="BBI20994.1"/>
    <property type="molecule type" value="Genomic_DNA"/>
</dbReference>
<name>A0A222EUF2_9SPHN</name>
<evidence type="ECO:0000259" key="1">
    <source>
        <dbReference type="Pfam" id="PF08241"/>
    </source>
</evidence>
<protein>
    <submittedName>
        <fullName evidence="3">Class I SAM-dependent methyltransferase</fullName>
    </submittedName>
    <submittedName>
        <fullName evidence="2">S-adenosylmethionine-dependent methyltransferase</fullName>
    </submittedName>
</protein>
<dbReference type="InterPro" id="IPR029063">
    <property type="entry name" value="SAM-dependent_MTases_sf"/>
</dbReference>
<feature type="domain" description="Methyltransferase type 11" evidence="1">
    <location>
        <begin position="41"/>
        <end position="137"/>
    </location>
</feature>
<accession>A0A222EUF2</accession>
<dbReference type="Proteomes" id="UP000325385">
    <property type="component" value="Chromosome"/>
</dbReference>
<keyword evidence="3" id="KW-0489">Methyltransferase</keyword>
<dbReference type="GO" id="GO:0008757">
    <property type="term" value="F:S-adenosylmethionine-dependent methyltransferase activity"/>
    <property type="evidence" value="ECO:0007669"/>
    <property type="project" value="InterPro"/>
</dbReference>
<evidence type="ECO:0000313" key="5">
    <source>
        <dbReference type="Proteomes" id="UP000325385"/>
    </source>
</evidence>
<dbReference type="InterPro" id="IPR052356">
    <property type="entry name" value="Thiol_S-MT"/>
</dbReference>
<dbReference type="EMBL" id="CP032228">
    <property type="protein sequence ID" value="QFI63830.1"/>
    <property type="molecule type" value="Genomic_DNA"/>
</dbReference>
<evidence type="ECO:0000313" key="4">
    <source>
        <dbReference type="Proteomes" id="UP000290057"/>
    </source>
</evidence>
<keyword evidence="4" id="KW-1185">Reference proteome</keyword>
<dbReference type="GO" id="GO:0032259">
    <property type="term" value="P:methylation"/>
    <property type="evidence" value="ECO:0007669"/>
    <property type="project" value="UniProtKB-KW"/>
</dbReference>
<dbReference type="CDD" id="cd02440">
    <property type="entry name" value="AdoMet_MTases"/>
    <property type="match status" value="1"/>
</dbReference>
<dbReference type="AlphaFoldDB" id="A0A222EUF2"/>
<reference evidence="5" key="1">
    <citation type="submission" date="2018-09" db="EMBL/GenBank/DDBJ databases">
        <title>Nocardia yunnanensis sp. nov., an actinomycete isolated from a soil sample.</title>
        <authorList>
            <person name="Zhang J."/>
        </authorList>
    </citation>
    <scope>NUCLEOTIDE SEQUENCE [LARGE SCALE GENOMIC DNA]</scope>
    <source>
        <strain evidence="5">21-3</strain>
    </source>
</reference>
<proteinExistence type="predicted"/>
<dbReference type="Gene3D" id="3.40.50.150">
    <property type="entry name" value="Vaccinia Virus protein VP39"/>
    <property type="match status" value="1"/>
</dbReference>
<dbReference type="PANTHER" id="PTHR45036:SF1">
    <property type="entry name" value="METHYLTRANSFERASE LIKE 7A"/>
    <property type="match status" value="1"/>
</dbReference>
<dbReference type="PANTHER" id="PTHR45036">
    <property type="entry name" value="METHYLTRANSFERASE LIKE 7B"/>
    <property type="match status" value="1"/>
</dbReference>
<dbReference type="InterPro" id="IPR013216">
    <property type="entry name" value="Methyltransf_11"/>
</dbReference>
<reference evidence="3" key="2">
    <citation type="submission" date="2018-09" db="EMBL/GenBank/DDBJ databases">
        <authorList>
            <person name="Zhang J."/>
        </authorList>
    </citation>
    <scope>NUCLEOTIDE SEQUENCE</scope>
    <source>
        <strain evidence="3">21-3</strain>
    </source>
</reference>
<gene>
    <name evidence="3" type="ORF">D0Y83_11545</name>
    <name evidence="2" type="ORF">EKJ_18410</name>
</gene>
<evidence type="ECO:0000313" key="2">
    <source>
        <dbReference type="EMBL" id="BBI20994.1"/>
    </source>
</evidence>
<sequence length="209" mass="22966">MGLKRWYDAHVMPRLITCACGQEGIERRRREIVPLARGRVLELGCGGGLNQQFYEAGRISAFAGIDPHEKLLEGARARASAHGWDVDIRAGVAEDLPFATGSFDTVVCTYTLCSVEDPERVLAEVRRVLAPGGRLLFLEHGRAPDQAVARWQERIEPVWKPLAGGCHLTRPVGAALRAAGFAVEPLGQAYLRQAPKIMGWMEWGVARKA</sequence>
<dbReference type="SUPFAM" id="SSF53335">
    <property type="entry name" value="S-adenosyl-L-methionine-dependent methyltransferases"/>
    <property type="match status" value="1"/>
</dbReference>
<dbReference type="RefSeq" id="WP_067466415.1">
    <property type="nucleotide sequence ID" value="NZ_AP019389.1"/>
</dbReference>
<organism evidence="3 5">
    <name type="scientific">Qipengyuania flava</name>
    <dbReference type="NCBI Taxonomy" id="192812"/>
    <lineage>
        <taxon>Bacteria</taxon>
        <taxon>Pseudomonadati</taxon>
        <taxon>Pseudomonadota</taxon>
        <taxon>Alphaproteobacteria</taxon>
        <taxon>Sphingomonadales</taxon>
        <taxon>Erythrobacteraceae</taxon>
        <taxon>Qipengyuania</taxon>
    </lineage>
</organism>
<dbReference type="Pfam" id="PF08241">
    <property type="entry name" value="Methyltransf_11"/>
    <property type="match status" value="1"/>
</dbReference>
<evidence type="ECO:0000313" key="3">
    <source>
        <dbReference type="EMBL" id="QFI63830.1"/>
    </source>
</evidence>
<dbReference type="GeneID" id="69697943"/>
<keyword evidence="3" id="KW-0808">Transferase</keyword>